<evidence type="ECO:0000256" key="8">
    <source>
        <dbReference type="SAM" id="SignalP"/>
    </source>
</evidence>
<feature type="domain" description="Peptidase A1" evidence="9">
    <location>
        <begin position="44"/>
        <end position="410"/>
    </location>
</feature>
<dbReference type="GO" id="GO:0004190">
    <property type="term" value="F:aspartic-type endopeptidase activity"/>
    <property type="evidence" value="ECO:0007669"/>
    <property type="project" value="UniProtKB-KW"/>
</dbReference>
<organism evidence="10 11">
    <name type="scientific">Glomerella acutata</name>
    <name type="common">Colletotrichum acutatum</name>
    <dbReference type="NCBI Taxonomy" id="27357"/>
    <lineage>
        <taxon>Eukaryota</taxon>
        <taxon>Fungi</taxon>
        <taxon>Dikarya</taxon>
        <taxon>Ascomycota</taxon>
        <taxon>Pezizomycotina</taxon>
        <taxon>Sordariomycetes</taxon>
        <taxon>Hypocreomycetidae</taxon>
        <taxon>Glomerellales</taxon>
        <taxon>Glomerellaceae</taxon>
        <taxon>Colletotrichum</taxon>
        <taxon>Colletotrichum acutatum species complex</taxon>
    </lineage>
</organism>
<dbReference type="GO" id="GO:0006508">
    <property type="term" value="P:proteolysis"/>
    <property type="evidence" value="ECO:0007669"/>
    <property type="project" value="UniProtKB-KW"/>
</dbReference>
<keyword evidence="7" id="KW-1015">Disulfide bond</keyword>
<proteinExistence type="inferred from homology"/>
<keyword evidence="5" id="KW-0378">Hydrolase</keyword>
<evidence type="ECO:0000256" key="3">
    <source>
        <dbReference type="ARBA" id="ARBA00022729"/>
    </source>
</evidence>
<dbReference type="InterPro" id="IPR001461">
    <property type="entry name" value="Aspartic_peptidase_A1"/>
</dbReference>
<dbReference type="PANTHER" id="PTHR47965">
    <property type="entry name" value="ASPARTYL PROTEASE-RELATED"/>
    <property type="match status" value="1"/>
</dbReference>
<evidence type="ECO:0000313" key="11">
    <source>
        <dbReference type="Proteomes" id="UP001244207"/>
    </source>
</evidence>
<feature type="disulfide bond" evidence="7">
    <location>
        <begin position="334"/>
        <end position="370"/>
    </location>
</feature>
<keyword evidence="4" id="KW-0064">Aspartyl protease</keyword>
<dbReference type="Proteomes" id="UP001244207">
    <property type="component" value="Unassembled WGS sequence"/>
</dbReference>
<keyword evidence="2 10" id="KW-0645">Protease</keyword>
<dbReference type="InterPro" id="IPR034164">
    <property type="entry name" value="Pepsin-like_dom"/>
</dbReference>
<gene>
    <name evidence="10" type="ORF">BDZ83DRAFT_651415</name>
</gene>
<comment type="caution">
    <text evidence="10">The sequence shown here is derived from an EMBL/GenBank/DDBJ whole genome shotgun (WGS) entry which is preliminary data.</text>
</comment>
<reference evidence="10" key="1">
    <citation type="submission" date="2021-12" db="EMBL/GenBank/DDBJ databases">
        <title>Comparative genomics, transcriptomics and evolutionary studies reveal genomic signatures of adaptation to plant cell wall in hemibiotrophic fungi.</title>
        <authorList>
            <consortium name="DOE Joint Genome Institute"/>
            <person name="Baroncelli R."/>
            <person name="Diaz J.F."/>
            <person name="Benocci T."/>
            <person name="Peng M."/>
            <person name="Battaglia E."/>
            <person name="Haridas S."/>
            <person name="Andreopoulos W."/>
            <person name="Labutti K."/>
            <person name="Pangilinan J."/>
            <person name="Floch G.L."/>
            <person name="Makela M.R."/>
            <person name="Henrissat B."/>
            <person name="Grigoriev I.V."/>
            <person name="Crouch J.A."/>
            <person name="De Vries R.P."/>
            <person name="Sukno S.A."/>
            <person name="Thon M.R."/>
        </authorList>
    </citation>
    <scope>NUCLEOTIDE SEQUENCE</scope>
    <source>
        <strain evidence="10">CBS 112980</strain>
    </source>
</reference>
<evidence type="ECO:0000256" key="2">
    <source>
        <dbReference type="ARBA" id="ARBA00022670"/>
    </source>
</evidence>
<evidence type="ECO:0000259" key="9">
    <source>
        <dbReference type="PROSITE" id="PS51767"/>
    </source>
</evidence>
<dbReference type="EMBL" id="JAHMHS010000042">
    <property type="protein sequence ID" value="KAK1725392.1"/>
    <property type="molecule type" value="Genomic_DNA"/>
</dbReference>
<keyword evidence="3 8" id="KW-0732">Signal</keyword>
<dbReference type="CDD" id="cd05471">
    <property type="entry name" value="pepsin_like"/>
    <property type="match status" value="1"/>
</dbReference>
<accession>A0AAD8UM73</accession>
<dbReference type="RefSeq" id="XP_060365447.1">
    <property type="nucleotide sequence ID" value="XM_060510452.1"/>
</dbReference>
<evidence type="ECO:0000256" key="5">
    <source>
        <dbReference type="ARBA" id="ARBA00022801"/>
    </source>
</evidence>
<keyword evidence="11" id="KW-1185">Reference proteome</keyword>
<evidence type="ECO:0000256" key="1">
    <source>
        <dbReference type="ARBA" id="ARBA00007447"/>
    </source>
</evidence>
<name>A0AAD8UM73_GLOAC</name>
<dbReference type="PANTHER" id="PTHR47965:SF12">
    <property type="entry name" value="ASPARTIC PROTEINASE 3-RELATED"/>
    <property type="match status" value="1"/>
</dbReference>
<dbReference type="PROSITE" id="PS51767">
    <property type="entry name" value="PEPTIDASE_A1"/>
    <property type="match status" value="1"/>
</dbReference>
<evidence type="ECO:0000256" key="4">
    <source>
        <dbReference type="ARBA" id="ARBA00022750"/>
    </source>
</evidence>
<dbReference type="Gene3D" id="2.40.70.10">
    <property type="entry name" value="Acid Proteases"/>
    <property type="match status" value="2"/>
</dbReference>
<dbReference type="AlphaFoldDB" id="A0AAD8UM73"/>
<comment type="similarity">
    <text evidence="1">Belongs to the peptidase A1 family.</text>
</comment>
<evidence type="ECO:0000256" key="7">
    <source>
        <dbReference type="PIRSR" id="PIRSR601461-2"/>
    </source>
</evidence>
<feature type="signal peptide" evidence="8">
    <location>
        <begin position="1"/>
        <end position="19"/>
    </location>
</feature>
<sequence>MQLSKLAVLLPLLAGSTEAGKMRAPRSWAADRFDMQLTWNQFGFLSHQKIGNPPQEIPIFVDWTWISQYILSPKCYGEENDPAACLNAQQLYYDPAKSTSHRDASKRFPSRTWLPNHFFFWEPLTVDYAQDAVQIGPVTSNSIMQFSDTNFDLSAFPYPFTGVLGLSPVFKGDNASFQSPFYQQWKAGQWKNPTISFVYCYEESMKPTCGGSDGLQSFGGIMDQVVKDSEIYWYANYVFPDVNTLAFEYSPGLYNYWATPLDSLWIGDELQPTEPTSNSSGKASIFDHASYGRGIPLTPNAYDKLVNLTGGQPLTLEDPTIINNGNQSMYSVDCGNVASFPTVSYKFAGHDKVWTNTPKHYVETLPDGRCALNVRAMATGDRFIGNFGETFFKDKVAIMSGFPSKFPATVLLAGALPHPPDASTTTKSDSAK</sequence>
<dbReference type="InterPro" id="IPR021109">
    <property type="entry name" value="Peptidase_aspartic_dom_sf"/>
</dbReference>
<dbReference type="InterPro" id="IPR033121">
    <property type="entry name" value="PEPTIDASE_A1"/>
</dbReference>
<keyword evidence="6" id="KW-0865">Zymogen</keyword>
<protein>
    <submittedName>
        <fullName evidence="10">Eukaryotic aspartyl protease</fullName>
    </submittedName>
</protein>
<evidence type="ECO:0000313" key="10">
    <source>
        <dbReference type="EMBL" id="KAK1725392.1"/>
    </source>
</evidence>
<dbReference type="GeneID" id="85394351"/>
<feature type="chain" id="PRO_5042066377" evidence="8">
    <location>
        <begin position="20"/>
        <end position="432"/>
    </location>
</feature>
<dbReference type="SUPFAM" id="SSF50630">
    <property type="entry name" value="Acid proteases"/>
    <property type="match status" value="1"/>
</dbReference>
<evidence type="ECO:0000256" key="6">
    <source>
        <dbReference type="ARBA" id="ARBA00023145"/>
    </source>
</evidence>